<name>A0A6B1DUH4_9CHLR</name>
<dbReference type="InterPro" id="IPR011701">
    <property type="entry name" value="MFS"/>
</dbReference>
<sequence length="397" mass="42890">MSNASPSASRPQDEFQTGQIATITGGHTVHDAFSAFFPPLLPHIQTQLGLSYSQIGHVNAIMQIPFLLTLVLGWLADRFSIRYFVIFTPGITATLVVCLGILPSYPLLLAATLLLGLSVAAFHAPAPAMISNVSGRRVGLGMSLFMGTGELGRTIGPLVAAVGVAWIGVQGLWQLCVVGWLTTAALYWRLHMVGAKSQQRATPHSLRVFVAQAAPMMALLTLMVAGRTFLQTAFTTYLPLYMRDVRGLTTFTEGAVTLSILEGAGVLGALLAGYLADHVPRRALLLTAFCFATPLAWAFTQVPTEYIYWLLPAVGFFSLSTTPVIFTIVLTRFPRNRALASASFMSMGVGSRALANWIMGLVADAYGLEAVYTMCVFIAALAIIPLLFMRREDLEQR</sequence>
<accession>A0A6B1DUH4</accession>
<dbReference type="Pfam" id="PF07690">
    <property type="entry name" value="MFS_1"/>
    <property type="match status" value="1"/>
</dbReference>
<feature type="transmembrane region" description="Helical" evidence="5">
    <location>
        <begin position="209"/>
        <end position="234"/>
    </location>
</feature>
<feature type="domain" description="Major facilitator superfamily (MFS) profile" evidence="6">
    <location>
        <begin position="1"/>
        <end position="394"/>
    </location>
</feature>
<dbReference type="PROSITE" id="PS50850">
    <property type="entry name" value="MFS"/>
    <property type="match status" value="1"/>
</dbReference>
<evidence type="ECO:0000256" key="1">
    <source>
        <dbReference type="ARBA" id="ARBA00004651"/>
    </source>
</evidence>
<organism evidence="7">
    <name type="scientific">Caldilineaceae bacterium SB0662_bin_9</name>
    <dbReference type="NCBI Taxonomy" id="2605258"/>
    <lineage>
        <taxon>Bacteria</taxon>
        <taxon>Bacillati</taxon>
        <taxon>Chloroflexota</taxon>
        <taxon>Caldilineae</taxon>
        <taxon>Caldilineales</taxon>
        <taxon>Caldilineaceae</taxon>
    </lineage>
</organism>
<keyword evidence="3 5" id="KW-1133">Transmembrane helix</keyword>
<protein>
    <submittedName>
        <fullName evidence="7">MFS transporter</fullName>
    </submittedName>
</protein>
<dbReference type="EMBL" id="VXPY01000058">
    <property type="protein sequence ID" value="MYD90352.1"/>
    <property type="molecule type" value="Genomic_DNA"/>
</dbReference>
<reference evidence="7" key="1">
    <citation type="submission" date="2019-09" db="EMBL/GenBank/DDBJ databases">
        <title>Characterisation of the sponge microbiome using genome-centric metagenomics.</title>
        <authorList>
            <person name="Engelberts J.P."/>
            <person name="Robbins S.J."/>
            <person name="De Goeij J.M."/>
            <person name="Aranda M."/>
            <person name="Bell S.C."/>
            <person name="Webster N.S."/>
        </authorList>
    </citation>
    <scope>NUCLEOTIDE SEQUENCE</scope>
    <source>
        <strain evidence="7">SB0662_bin_9</strain>
    </source>
</reference>
<feature type="transmembrane region" description="Helical" evidence="5">
    <location>
        <begin position="55"/>
        <end position="76"/>
    </location>
</feature>
<evidence type="ECO:0000256" key="4">
    <source>
        <dbReference type="ARBA" id="ARBA00023136"/>
    </source>
</evidence>
<feature type="transmembrane region" description="Helical" evidence="5">
    <location>
        <begin position="172"/>
        <end position="188"/>
    </location>
</feature>
<evidence type="ECO:0000256" key="5">
    <source>
        <dbReference type="SAM" id="Phobius"/>
    </source>
</evidence>
<feature type="transmembrane region" description="Helical" evidence="5">
    <location>
        <begin position="283"/>
        <end position="300"/>
    </location>
</feature>
<dbReference type="InterPro" id="IPR020846">
    <property type="entry name" value="MFS_dom"/>
</dbReference>
<dbReference type="AlphaFoldDB" id="A0A6B1DUH4"/>
<dbReference type="InterPro" id="IPR036259">
    <property type="entry name" value="MFS_trans_sf"/>
</dbReference>
<comment type="subcellular location">
    <subcellularLocation>
        <location evidence="1">Cell membrane</location>
        <topology evidence="1">Multi-pass membrane protein</topology>
    </subcellularLocation>
</comment>
<dbReference type="CDD" id="cd17478">
    <property type="entry name" value="MFS_FsR"/>
    <property type="match status" value="1"/>
</dbReference>
<gene>
    <name evidence="7" type="ORF">F4Y08_08465</name>
</gene>
<dbReference type="Gene3D" id="1.20.1250.20">
    <property type="entry name" value="MFS general substrate transporter like domains"/>
    <property type="match status" value="2"/>
</dbReference>
<dbReference type="SUPFAM" id="SSF103473">
    <property type="entry name" value="MFS general substrate transporter"/>
    <property type="match status" value="1"/>
</dbReference>
<dbReference type="PANTHER" id="PTHR43129">
    <property type="entry name" value="FOSMIDOMYCIN RESISTANCE PROTEIN"/>
    <property type="match status" value="1"/>
</dbReference>
<feature type="transmembrane region" description="Helical" evidence="5">
    <location>
        <begin position="370"/>
        <end position="389"/>
    </location>
</feature>
<dbReference type="PANTHER" id="PTHR43129:SF1">
    <property type="entry name" value="FOSMIDOMYCIN RESISTANCE PROTEIN"/>
    <property type="match status" value="1"/>
</dbReference>
<keyword evidence="2 5" id="KW-0812">Transmembrane</keyword>
<feature type="transmembrane region" description="Helical" evidence="5">
    <location>
        <begin position="254"/>
        <end position="276"/>
    </location>
</feature>
<evidence type="ECO:0000256" key="2">
    <source>
        <dbReference type="ARBA" id="ARBA00022692"/>
    </source>
</evidence>
<feature type="transmembrane region" description="Helical" evidence="5">
    <location>
        <begin position="338"/>
        <end position="358"/>
    </location>
</feature>
<comment type="caution">
    <text evidence="7">The sequence shown here is derived from an EMBL/GenBank/DDBJ whole genome shotgun (WGS) entry which is preliminary data.</text>
</comment>
<feature type="transmembrane region" description="Helical" evidence="5">
    <location>
        <begin position="306"/>
        <end position="331"/>
    </location>
</feature>
<feature type="transmembrane region" description="Helical" evidence="5">
    <location>
        <begin position="83"/>
        <end position="102"/>
    </location>
</feature>
<keyword evidence="4 5" id="KW-0472">Membrane</keyword>
<evidence type="ECO:0000259" key="6">
    <source>
        <dbReference type="PROSITE" id="PS50850"/>
    </source>
</evidence>
<dbReference type="GO" id="GO:0005886">
    <property type="term" value="C:plasma membrane"/>
    <property type="evidence" value="ECO:0007669"/>
    <property type="project" value="UniProtKB-SubCell"/>
</dbReference>
<evidence type="ECO:0000256" key="3">
    <source>
        <dbReference type="ARBA" id="ARBA00022989"/>
    </source>
</evidence>
<dbReference type="GO" id="GO:0022857">
    <property type="term" value="F:transmembrane transporter activity"/>
    <property type="evidence" value="ECO:0007669"/>
    <property type="project" value="InterPro"/>
</dbReference>
<evidence type="ECO:0000313" key="7">
    <source>
        <dbReference type="EMBL" id="MYD90352.1"/>
    </source>
</evidence>
<proteinExistence type="predicted"/>